<dbReference type="InterPro" id="IPR032466">
    <property type="entry name" value="Metal_Hydrolase"/>
</dbReference>
<dbReference type="InterPro" id="IPR032465">
    <property type="entry name" value="ACMSD"/>
</dbReference>
<reference evidence="3 4" key="1">
    <citation type="submission" date="2020-08" db="EMBL/GenBank/DDBJ databases">
        <title>Paraeoetvoesia sp. YC-7-48 draft genome sequence.</title>
        <authorList>
            <person name="Yao L."/>
        </authorList>
    </citation>
    <scope>NUCLEOTIDE SEQUENCE [LARGE SCALE GENOMIC DNA]</scope>
    <source>
        <strain evidence="4">YC-7-48</strain>
    </source>
</reference>
<name>A0A842HMC7_9BURK</name>
<dbReference type="GO" id="GO:0016787">
    <property type="term" value="F:hydrolase activity"/>
    <property type="evidence" value="ECO:0007669"/>
    <property type="project" value="UniProtKB-KW"/>
</dbReference>
<protein>
    <submittedName>
        <fullName evidence="3">Amidohydrolase</fullName>
    </submittedName>
</protein>
<sequence>MSRIRKIALEEHFSGVGFGDYSKAFVSLIDPQVAADLTRRLTDFDDVRLKEMDAAGIDYVILSQTGPGVQVEQDVQLAIKRAKENNDFLAQQIARHPTRFGGFAHLPMQDPLAAANELERAVKELGMKGSLVNGHTNGVYYDDPAYDVFWERMQALDVPMYLHPFNMFDSPHMFSRHPELTGATWGWGVETGTHALRLLFGGVFDRFPNLKLIIGHMGEGLPFLRWRFDSRFAVYPQGVTLKRKPSEYFGSNIIITTSGVCSHPALMGAIGEMGPEGVLFSVDYPYEDTATAATFIETAPMDEKTRALVCHGNAERLFKLNGDK</sequence>
<feature type="domain" description="Amidohydrolase-related" evidence="2">
    <location>
        <begin position="48"/>
        <end position="320"/>
    </location>
</feature>
<dbReference type="GO" id="GO:0019748">
    <property type="term" value="P:secondary metabolic process"/>
    <property type="evidence" value="ECO:0007669"/>
    <property type="project" value="TreeGrafter"/>
</dbReference>
<comment type="caution">
    <text evidence="3">The sequence shown here is derived from an EMBL/GenBank/DDBJ whole genome shotgun (WGS) entry which is preliminary data.</text>
</comment>
<accession>A0A842HMC7</accession>
<dbReference type="SUPFAM" id="SSF51556">
    <property type="entry name" value="Metallo-dependent hydrolases"/>
    <property type="match status" value="1"/>
</dbReference>
<dbReference type="Gene3D" id="3.20.20.140">
    <property type="entry name" value="Metal-dependent hydrolases"/>
    <property type="match status" value="1"/>
</dbReference>
<keyword evidence="1" id="KW-0456">Lyase</keyword>
<gene>
    <name evidence="3" type="ORF">GTU67_03880</name>
</gene>
<dbReference type="GO" id="GO:0005829">
    <property type="term" value="C:cytosol"/>
    <property type="evidence" value="ECO:0007669"/>
    <property type="project" value="TreeGrafter"/>
</dbReference>
<dbReference type="Pfam" id="PF04909">
    <property type="entry name" value="Amidohydro_2"/>
    <property type="match status" value="1"/>
</dbReference>
<evidence type="ECO:0000313" key="4">
    <source>
        <dbReference type="Proteomes" id="UP000545386"/>
    </source>
</evidence>
<evidence type="ECO:0000259" key="2">
    <source>
        <dbReference type="Pfam" id="PF04909"/>
    </source>
</evidence>
<dbReference type="GO" id="GO:0016831">
    <property type="term" value="F:carboxy-lyase activity"/>
    <property type="evidence" value="ECO:0007669"/>
    <property type="project" value="InterPro"/>
</dbReference>
<dbReference type="EMBL" id="JACJUU010000002">
    <property type="protein sequence ID" value="MBC2769054.1"/>
    <property type="molecule type" value="Genomic_DNA"/>
</dbReference>
<evidence type="ECO:0000313" key="3">
    <source>
        <dbReference type="EMBL" id="MBC2769054.1"/>
    </source>
</evidence>
<dbReference type="PANTHER" id="PTHR21240:SF30">
    <property type="entry name" value="AMIDOHYDROLASE-RELATED DOMAIN-CONTAINING PROTEIN-RELATED"/>
    <property type="match status" value="1"/>
</dbReference>
<dbReference type="Proteomes" id="UP000545386">
    <property type="component" value="Unassembled WGS sequence"/>
</dbReference>
<proteinExistence type="predicted"/>
<keyword evidence="3" id="KW-0378">Hydrolase</keyword>
<evidence type="ECO:0000256" key="1">
    <source>
        <dbReference type="ARBA" id="ARBA00023239"/>
    </source>
</evidence>
<keyword evidence="4" id="KW-1185">Reference proteome</keyword>
<organism evidence="3 4">
    <name type="scientific">Pusillimonas minor</name>
    <dbReference type="NCBI Taxonomy" id="2697024"/>
    <lineage>
        <taxon>Bacteria</taxon>
        <taxon>Pseudomonadati</taxon>
        <taxon>Pseudomonadota</taxon>
        <taxon>Betaproteobacteria</taxon>
        <taxon>Burkholderiales</taxon>
        <taxon>Alcaligenaceae</taxon>
        <taxon>Pusillimonas</taxon>
    </lineage>
</organism>
<dbReference type="RefSeq" id="WP_185778849.1">
    <property type="nucleotide sequence ID" value="NZ_JACJUU010000002.1"/>
</dbReference>
<dbReference type="InterPro" id="IPR006680">
    <property type="entry name" value="Amidohydro-rel"/>
</dbReference>
<dbReference type="AlphaFoldDB" id="A0A842HMC7"/>
<dbReference type="PANTHER" id="PTHR21240">
    <property type="entry name" value="2-AMINO-3-CARBOXYLMUCONATE-6-SEMIALDEHYDE DECARBOXYLASE"/>
    <property type="match status" value="1"/>
</dbReference>